<dbReference type="Proteomes" id="UP000683925">
    <property type="component" value="Unassembled WGS sequence"/>
</dbReference>
<comment type="caution">
    <text evidence="1">The sequence shown here is derived from an EMBL/GenBank/DDBJ whole genome shotgun (WGS) entry which is preliminary data.</text>
</comment>
<accession>A0A8S1YLZ5</accession>
<organism evidence="1 2">
    <name type="scientific">Paramecium octaurelia</name>
    <dbReference type="NCBI Taxonomy" id="43137"/>
    <lineage>
        <taxon>Eukaryota</taxon>
        <taxon>Sar</taxon>
        <taxon>Alveolata</taxon>
        <taxon>Ciliophora</taxon>
        <taxon>Intramacronucleata</taxon>
        <taxon>Oligohymenophorea</taxon>
        <taxon>Peniculida</taxon>
        <taxon>Parameciidae</taxon>
        <taxon>Paramecium</taxon>
    </lineage>
</organism>
<dbReference type="AlphaFoldDB" id="A0A8S1YLZ5"/>
<reference evidence="1" key="1">
    <citation type="submission" date="2021-01" db="EMBL/GenBank/DDBJ databases">
        <authorList>
            <consortium name="Genoscope - CEA"/>
            <person name="William W."/>
        </authorList>
    </citation>
    <scope>NUCLEOTIDE SEQUENCE</scope>
</reference>
<evidence type="ECO:0000313" key="1">
    <source>
        <dbReference type="EMBL" id="CAD8214351.1"/>
    </source>
</evidence>
<evidence type="ECO:0000313" key="2">
    <source>
        <dbReference type="Proteomes" id="UP000683925"/>
    </source>
</evidence>
<keyword evidence="2" id="KW-1185">Reference proteome</keyword>
<dbReference type="EMBL" id="CAJJDP010000178">
    <property type="protein sequence ID" value="CAD8214351.1"/>
    <property type="molecule type" value="Genomic_DNA"/>
</dbReference>
<gene>
    <name evidence="1" type="ORF">POCTA_138.1.T1740033</name>
</gene>
<name>A0A8S1YLZ5_PAROT</name>
<protein>
    <submittedName>
        <fullName evidence="1">Uncharacterized protein</fullName>
    </submittedName>
</protein>
<proteinExistence type="predicted"/>
<sequence length="87" mass="10563">MQQNTPFQFPKNWNSKKLTQFSKYQLINLSQCKEEIKQSFFFYMEIICDNYIQSVSVKIVTLSYELISRIDPQTMKYLFIILHFCLF</sequence>